<organism evidence="2">
    <name type="scientific">marine metagenome</name>
    <dbReference type="NCBI Taxonomy" id="408172"/>
    <lineage>
        <taxon>unclassified sequences</taxon>
        <taxon>metagenomes</taxon>
        <taxon>ecological metagenomes</taxon>
    </lineage>
</organism>
<evidence type="ECO:0000313" key="2">
    <source>
        <dbReference type="EMBL" id="SVA12343.1"/>
    </source>
</evidence>
<dbReference type="AlphaFoldDB" id="A0A381TEI7"/>
<sequence>MKEGKMKNIHHFADEFAFEDLKDESEEEHGHQSKLNPVSTSQFAQMKKQIADLNIRIDKIEKLLESKF</sequence>
<protein>
    <submittedName>
        <fullName evidence="2">Uncharacterized protein</fullName>
    </submittedName>
</protein>
<accession>A0A381TEI7</accession>
<evidence type="ECO:0000256" key="1">
    <source>
        <dbReference type="SAM" id="MobiDB-lite"/>
    </source>
</evidence>
<dbReference type="EMBL" id="UINC01004172">
    <property type="protein sequence ID" value="SVA12343.1"/>
    <property type="molecule type" value="Genomic_DNA"/>
</dbReference>
<proteinExistence type="predicted"/>
<reference evidence="2" key="1">
    <citation type="submission" date="2018-05" db="EMBL/GenBank/DDBJ databases">
        <authorList>
            <person name="Lanie J.A."/>
            <person name="Ng W.-L."/>
            <person name="Kazmierczak K.M."/>
            <person name="Andrzejewski T.M."/>
            <person name="Davidsen T.M."/>
            <person name="Wayne K.J."/>
            <person name="Tettelin H."/>
            <person name="Glass J.I."/>
            <person name="Rusch D."/>
            <person name="Podicherti R."/>
            <person name="Tsui H.-C.T."/>
            <person name="Winkler M.E."/>
        </authorList>
    </citation>
    <scope>NUCLEOTIDE SEQUENCE</scope>
</reference>
<feature type="region of interest" description="Disordered" evidence="1">
    <location>
        <begin position="22"/>
        <end position="41"/>
    </location>
</feature>
<name>A0A381TEI7_9ZZZZ</name>
<gene>
    <name evidence="2" type="ORF">METZ01_LOCUS65197</name>
</gene>